<dbReference type="AlphaFoldDB" id="A0A821JR75"/>
<proteinExistence type="predicted"/>
<dbReference type="EMBL" id="CAJOBS010001333">
    <property type="protein sequence ID" value="CAF4719083.1"/>
    <property type="molecule type" value="Genomic_DNA"/>
</dbReference>
<organism evidence="1 2">
    <name type="scientific">Rotaria socialis</name>
    <dbReference type="NCBI Taxonomy" id="392032"/>
    <lineage>
        <taxon>Eukaryota</taxon>
        <taxon>Metazoa</taxon>
        <taxon>Spiralia</taxon>
        <taxon>Gnathifera</taxon>
        <taxon>Rotifera</taxon>
        <taxon>Eurotatoria</taxon>
        <taxon>Bdelloidea</taxon>
        <taxon>Philodinida</taxon>
        <taxon>Philodinidae</taxon>
        <taxon>Rotaria</taxon>
    </lineage>
</organism>
<dbReference type="Proteomes" id="UP000663838">
    <property type="component" value="Unassembled WGS sequence"/>
</dbReference>
<accession>A0A821JR75</accession>
<protein>
    <submittedName>
        <fullName evidence="1">Uncharacterized protein</fullName>
    </submittedName>
</protein>
<reference evidence="1" key="1">
    <citation type="submission" date="2021-02" db="EMBL/GenBank/DDBJ databases">
        <authorList>
            <person name="Nowell W R."/>
        </authorList>
    </citation>
    <scope>NUCLEOTIDE SEQUENCE</scope>
</reference>
<comment type="caution">
    <text evidence="1">The sequence shown here is derived from an EMBL/GenBank/DDBJ whole genome shotgun (WGS) entry which is preliminary data.</text>
</comment>
<name>A0A821JR75_9BILA</name>
<evidence type="ECO:0000313" key="1">
    <source>
        <dbReference type="EMBL" id="CAF4719083.1"/>
    </source>
</evidence>
<dbReference type="SUPFAM" id="SSF53098">
    <property type="entry name" value="Ribonuclease H-like"/>
    <property type="match status" value="1"/>
</dbReference>
<evidence type="ECO:0000313" key="2">
    <source>
        <dbReference type="Proteomes" id="UP000663838"/>
    </source>
</evidence>
<dbReference type="InterPro" id="IPR012337">
    <property type="entry name" value="RNaseH-like_sf"/>
</dbReference>
<sequence>MISKIVHATSCTVKCPICGKSMLLKNWKDHCRQFHAMSQTAIDCKYYELKRNIKQSNLSTVTLDTTTNSENPNSMPINTLFSMKKFVLVKSTITNENTQAANVNNQVNQSQLMEIDSQNTHLDTPINYIELEPLPIISDSYLSLNENDISCSNHESCNLIVSTPSSSKILLQINEIFRNGNDEISNNSNRVQLNDIQLHYETIAEDKESEGKETDNNLISTPASTKNIGRLTSSRSLIMSKHIEGVKFITSNEVTFIDTQRKNHPSINWHTDDKQKQVKPSRAWFSKNFQWVRAVCTDNRYGLICVDCDEYARDKTLIERNKGAFVVRPYWKLKHKGLDGFAGIKNHQNSDLHRASREKRIATKIVANIGNIIGQLNCVNLENQTKKYVEKNTGVIKEEIFKLGPIRDARDAIEYSFYDAFDTIKSALIYLNDSLYRIETLFNSQKATGSSKRGHSIPNPSETRWSYSFEIVRFACQHYSAIIMTFTTISQSKSVGSSDGRRYVMDLMKPLIVFQIHLLRDVLRSAMEFLRQIGKRGLCLDEFAVNFDAARATISQAMNAFDFVTYKATLSNIKQYAPLTKLTSHSTRGQQQSANIDFDECELKTTGDEFVQNVLESLDDRFNGEAKQMIQDLCTFSSPSNLSPEELISNSLIQKYTSPITYIHKSVDEKVYERTDQPLLNIKFLKNDVYAFLKIVQNISSIPSILLRLAKLGSEQCPEWFRLYQILATFAVGSNEAERMFSILRRIKSWLRNRLNDTTIEILLKLSSLNIQLTDDGIDFIIQDFIKSPGRAKSRNVTLFFESDQLKQKDDEF</sequence>
<gene>
    <name evidence="1" type="ORF">TOA249_LOCUS18154</name>
</gene>